<dbReference type="PANTHER" id="PTHR33121">
    <property type="entry name" value="CYCLIC DI-GMP PHOSPHODIESTERASE PDEF"/>
    <property type="match status" value="1"/>
</dbReference>
<dbReference type="InterPro" id="IPR035919">
    <property type="entry name" value="EAL_sf"/>
</dbReference>
<proteinExistence type="predicted"/>
<evidence type="ECO:0000313" key="3">
    <source>
        <dbReference type="EMBL" id="SCC81351.1"/>
    </source>
</evidence>
<dbReference type="EMBL" id="FMBM01000002">
    <property type="protein sequence ID" value="SCC81351.1"/>
    <property type="molecule type" value="Genomic_DNA"/>
</dbReference>
<dbReference type="PROSITE" id="PS50883">
    <property type="entry name" value="EAL"/>
    <property type="match status" value="1"/>
</dbReference>
<feature type="domain" description="EAL" evidence="1">
    <location>
        <begin position="1"/>
        <end position="245"/>
    </location>
</feature>
<reference evidence="2 4" key="1">
    <citation type="submission" date="2015-09" db="EMBL/GenBank/DDBJ databases">
        <title>Identification and resolution of microdiversity through metagenomic sequencing of parallel consortia.</title>
        <authorList>
            <person name="Nelson W.C."/>
            <person name="Romine M.F."/>
            <person name="Lindemann S.R."/>
        </authorList>
    </citation>
    <scope>NUCLEOTIDE SEQUENCE [LARGE SCALE GENOMIC DNA]</scope>
    <source>
        <strain evidence="2">HL-109</strain>
    </source>
</reference>
<gene>
    <name evidence="3" type="ORF">GA0071312_2288</name>
    <name evidence="2" type="ORF">HLUCCO17_02455</name>
</gene>
<comment type="caution">
    <text evidence="2">The sequence shown here is derived from an EMBL/GenBank/DDBJ whole genome shotgun (WGS) entry which is preliminary data.</text>
</comment>
<reference evidence="3 5" key="2">
    <citation type="submission" date="2016-08" db="EMBL/GenBank/DDBJ databases">
        <authorList>
            <person name="Varghese N."/>
            <person name="Submissions Spin"/>
        </authorList>
    </citation>
    <scope>NUCLEOTIDE SEQUENCE [LARGE SCALE GENOMIC DNA]</scope>
    <source>
        <strain evidence="3 5">HL-109</strain>
    </source>
</reference>
<dbReference type="Proteomes" id="UP000182800">
    <property type="component" value="Unassembled WGS sequence"/>
</dbReference>
<dbReference type="EMBL" id="LJSX01000002">
    <property type="protein sequence ID" value="KPQ12449.1"/>
    <property type="molecule type" value="Genomic_DNA"/>
</dbReference>
<dbReference type="InterPro" id="IPR001633">
    <property type="entry name" value="EAL_dom"/>
</dbReference>
<dbReference type="AlphaFoldDB" id="A0A0P7XAX9"/>
<dbReference type="InterPro" id="IPR050706">
    <property type="entry name" value="Cyclic-di-GMP_PDE-like"/>
</dbReference>
<accession>A0A0P7XAX9</accession>
<evidence type="ECO:0000313" key="4">
    <source>
        <dbReference type="Proteomes" id="UP000050497"/>
    </source>
</evidence>
<evidence type="ECO:0000313" key="5">
    <source>
        <dbReference type="Proteomes" id="UP000182800"/>
    </source>
</evidence>
<evidence type="ECO:0000259" key="1">
    <source>
        <dbReference type="PROSITE" id="PS50883"/>
    </source>
</evidence>
<dbReference type="CDD" id="cd01948">
    <property type="entry name" value="EAL"/>
    <property type="match status" value="1"/>
</dbReference>
<organism evidence="2 4">
    <name type="scientific">Saliniramus fredricksonii</name>
    <dbReference type="NCBI Taxonomy" id="1653334"/>
    <lineage>
        <taxon>Bacteria</taxon>
        <taxon>Pseudomonadati</taxon>
        <taxon>Pseudomonadota</taxon>
        <taxon>Alphaproteobacteria</taxon>
        <taxon>Hyphomicrobiales</taxon>
        <taxon>Salinarimonadaceae</taxon>
        <taxon>Saliniramus</taxon>
    </lineage>
</organism>
<sequence>MRDRIGPFLTQDLALVYQPVVEARSHAVIGAEALLRLRGPGGILSGPAAVLDSLTTPQERAALDWWVLDKACREAQAWPHLRIGVNICAEHVTRSGFSIGTLEALTAAGLSPERLAIEVIETAIIDDFERARSNFNALREAGIRVAIDDFGTGYSSLSYLAKLPIDTIKIDKSFIEAIDEAPSVAIIQATTAMARALGIRVTAEGVETAEQAQTLRAFGCHFLQGYYFSRPVSVEAFTALLDRPPWQTGP</sequence>
<dbReference type="Gene3D" id="3.20.20.450">
    <property type="entry name" value="EAL domain"/>
    <property type="match status" value="1"/>
</dbReference>
<dbReference type="SUPFAM" id="SSF141868">
    <property type="entry name" value="EAL domain-like"/>
    <property type="match status" value="1"/>
</dbReference>
<evidence type="ECO:0000313" key="2">
    <source>
        <dbReference type="EMBL" id="KPQ12449.1"/>
    </source>
</evidence>
<dbReference type="SMART" id="SM00052">
    <property type="entry name" value="EAL"/>
    <property type="match status" value="1"/>
</dbReference>
<dbReference type="Pfam" id="PF00563">
    <property type="entry name" value="EAL"/>
    <property type="match status" value="1"/>
</dbReference>
<dbReference type="Proteomes" id="UP000050497">
    <property type="component" value="Unassembled WGS sequence"/>
</dbReference>
<dbReference type="STRING" id="1653334.GA0071312_2288"/>
<keyword evidence="5" id="KW-1185">Reference proteome</keyword>
<protein>
    <submittedName>
        <fullName evidence="2">EAL domain protein</fullName>
    </submittedName>
    <submittedName>
        <fullName evidence="3">EAL domain, c-di-GMP-specific phosphodiesterase class I (Or its enzymatically inactive variant)</fullName>
    </submittedName>
</protein>
<name>A0A0P7XAX9_9HYPH</name>
<dbReference type="RefSeq" id="WP_074445068.1">
    <property type="nucleotide sequence ID" value="NZ_FMBM01000002.1"/>
</dbReference>
<dbReference type="PANTHER" id="PTHR33121:SF79">
    <property type="entry name" value="CYCLIC DI-GMP PHOSPHODIESTERASE PDED-RELATED"/>
    <property type="match status" value="1"/>
</dbReference>
<dbReference type="GO" id="GO:0071111">
    <property type="term" value="F:cyclic-guanylate-specific phosphodiesterase activity"/>
    <property type="evidence" value="ECO:0007669"/>
    <property type="project" value="InterPro"/>
</dbReference>